<evidence type="ECO:0000256" key="2">
    <source>
        <dbReference type="ARBA" id="ARBA00010112"/>
    </source>
</evidence>
<dbReference type="InterPro" id="IPR001534">
    <property type="entry name" value="Transthyretin-like"/>
</dbReference>
<dbReference type="WBParaSite" id="Pan_g11325.t1">
    <property type="protein sequence ID" value="Pan_g11325.t1"/>
    <property type="gene ID" value="Pan_g11325"/>
</dbReference>
<evidence type="ECO:0000256" key="1">
    <source>
        <dbReference type="ARBA" id="ARBA00004613"/>
    </source>
</evidence>
<name>A0A7E4UPP5_PANRE</name>
<feature type="signal peptide" evidence="5">
    <location>
        <begin position="1"/>
        <end position="18"/>
    </location>
</feature>
<reference evidence="7" key="2">
    <citation type="submission" date="2020-10" db="UniProtKB">
        <authorList>
            <consortium name="WormBaseParasite"/>
        </authorList>
    </citation>
    <scope>IDENTIFICATION</scope>
</reference>
<keyword evidence="6" id="KW-1185">Reference proteome</keyword>
<dbReference type="Pfam" id="PF01060">
    <property type="entry name" value="TTR-52"/>
    <property type="match status" value="1"/>
</dbReference>
<evidence type="ECO:0000256" key="4">
    <source>
        <dbReference type="ARBA" id="ARBA00022729"/>
    </source>
</evidence>
<feature type="chain" id="PRO_5028896033" evidence="5">
    <location>
        <begin position="19"/>
        <end position="221"/>
    </location>
</feature>
<protein>
    <submittedName>
        <fullName evidence="7">Transthyretin-like family protein</fullName>
    </submittedName>
</protein>
<comment type="similarity">
    <text evidence="2">Belongs to the nematode transthyretin-like family.</text>
</comment>
<evidence type="ECO:0000256" key="3">
    <source>
        <dbReference type="ARBA" id="ARBA00022525"/>
    </source>
</evidence>
<dbReference type="GO" id="GO:0005576">
    <property type="term" value="C:extracellular region"/>
    <property type="evidence" value="ECO:0007669"/>
    <property type="project" value="UniProtKB-SubCell"/>
</dbReference>
<dbReference type="AlphaFoldDB" id="A0A7E4UPP5"/>
<keyword evidence="4 5" id="KW-0732">Signal</keyword>
<organism evidence="6 7">
    <name type="scientific">Panagrellus redivivus</name>
    <name type="common">Microworm</name>
    <dbReference type="NCBI Taxonomy" id="6233"/>
    <lineage>
        <taxon>Eukaryota</taxon>
        <taxon>Metazoa</taxon>
        <taxon>Ecdysozoa</taxon>
        <taxon>Nematoda</taxon>
        <taxon>Chromadorea</taxon>
        <taxon>Rhabditida</taxon>
        <taxon>Tylenchina</taxon>
        <taxon>Panagrolaimomorpha</taxon>
        <taxon>Panagrolaimoidea</taxon>
        <taxon>Panagrolaimidae</taxon>
        <taxon>Panagrellus</taxon>
    </lineage>
</organism>
<proteinExistence type="inferred from homology"/>
<evidence type="ECO:0000313" key="7">
    <source>
        <dbReference type="WBParaSite" id="Pan_g11325.t1"/>
    </source>
</evidence>
<accession>A0A7E4UPP5</accession>
<dbReference type="PANTHER" id="PTHR21700:SF12">
    <property type="entry name" value="TRANSTHYRETIN-LIKE FAMILY PROTEIN"/>
    <property type="match status" value="1"/>
</dbReference>
<comment type="subcellular location">
    <subcellularLocation>
        <location evidence="1">Secreted</location>
    </subcellularLocation>
</comment>
<evidence type="ECO:0000256" key="5">
    <source>
        <dbReference type="SAM" id="SignalP"/>
    </source>
</evidence>
<dbReference type="PANTHER" id="PTHR21700">
    <property type="entry name" value="TRANSTHYRETIN-LIKE FAMILY PROTEIN-RELATED"/>
    <property type="match status" value="1"/>
</dbReference>
<dbReference type="Gene3D" id="2.60.40.3330">
    <property type="match status" value="1"/>
</dbReference>
<reference evidence="6" key="1">
    <citation type="journal article" date="2013" name="Genetics">
        <title>The draft genome and transcriptome of Panagrellus redivivus are shaped by the harsh demands of a free-living lifestyle.</title>
        <authorList>
            <person name="Srinivasan J."/>
            <person name="Dillman A.R."/>
            <person name="Macchietto M.G."/>
            <person name="Heikkinen L."/>
            <person name="Lakso M."/>
            <person name="Fracchia K.M."/>
            <person name="Antoshechkin I."/>
            <person name="Mortazavi A."/>
            <person name="Wong G."/>
            <person name="Sternberg P.W."/>
        </authorList>
    </citation>
    <scope>NUCLEOTIDE SEQUENCE [LARGE SCALE GENOMIC DNA]</scope>
    <source>
        <strain evidence="6">MT8872</strain>
    </source>
</reference>
<dbReference type="GO" id="GO:0009986">
    <property type="term" value="C:cell surface"/>
    <property type="evidence" value="ECO:0007669"/>
    <property type="project" value="InterPro"/>
</dbReference>
<sequence length="221" mass="24914">MWSACLLVLIAFATVAEATHKCVWVRGVTRCNKDHSKHFNVEVRVYDKDGISLFQMIDPDDLMGVSFTEEDGTFQLDGCGDDFNWLPGVDNVPEPYIQIRHFCNSPKGETIQLPVFETFVPETHDIGILELDAVEVKPIDVNRKNKGVIVSETEIEGLETLPKDKELTPINPKFVKHEIKLSSHDETETTTEGLPIAIEEDNNTKTRVVETHPDDILLLDD</sequence>
<dbReference type="InterPro" id="IPR038479">
    <property type="entry name" value="Transthyretin-like_sf"/>
</dbReference>
<dbReference type="Proteomes" id="UP000492821">
    <property type="component" value="Unassembled WGS sequence"/>
</dbReference>
<keyword evidence="3" id="KW-0964">Secreted</keyword>
<evidence type="ECO:0000313" key="6">
    <source>
        <dbReference type="Proteomes" id="UP000492821"/>
    </source>
</evidence>